<sequence>MKLTQILVNKHGKEEIRHGHIKFPMQVYIDNFEKYDIGFIRWHWHNEVEFAVVLQGKVEIHAGDSSISLREGEGLFINSGVLHMAEASGGKNAIMFTVVVNTLLLSDGEQSIINEKYVVPLLKCNELSSIKLHLDVNWKKQCIELLKKVYSISHEEKYAFELCIRNCICEIWLLLVSNTQNIIQKSFDYSVSLSQQRIKQMITYIHHHYHEEILVSDIAEAAYISKSECYRCFKKSISMKPLEYLIEYRLKNASKLLQETEMPITEIASVCGYNSLSYFGKMFKKYIGTSPIKYRNNSRYNKSD</sequence>
<dbReference type="AlphaFoldDB" id="A0A1S8TXW3"/>
<evidence type="ECO:0000313" key="6">
    <source>
        <dbReference type="Proteomes" id="UP000190890"/>
    </source>
</evidence>
<dbReference type="GO" id="GO:0003700">
    <property type="term" value="F:DNA-binding transcription factor activity"/>
    <property type="evidence" value="ECO:0007669"/>
    <property type="project" value="InterPro"/>
</dbReference>
<dbReference type="Gene3D" id="1.10.10.60">
    <property type="entry name" value="Homeodomain-like"/>
    <property type="match status" value="2"/>
</dbReference>
<keyword evidence="6" id="KW-1185">Reference proteome</keyword>
<evidence type="ECO:0000256" key="2">
    <source>
        <dbReference type="ARBA" id="ARBA00023125"/>
    </source>
</evidence>
<dbReference type="InterPro" id="IPR018062">
    <property type="entry name" value="HTH_AraC-typ_CS"/>
</dbReference>
<keyword evidence="1" id="KW-0805">Transcription regulation</keyword>
<dbReference type="InterPro" id="IPR011051">
    <property type="entry name" value="RmlC_Cupin_sf"/>
</dbReference>
<evidence type="ECO:0000256" key="1">
    <source>
        <dbReference type="ARBA" id="ARBA00023015"/>
    </source>
</evidence>
<dbReference type="GO" id="GO:0043565">
    <property type="term" value="F:sequence-specific DNA binding"/>
    <property type="evidence" value="ECO:0007669"/>
    <property type="project" value="InterPro"/>
</dbReference>
<evidence type="ECO:0000256" key="3">
    <source>
        <dbReference type="ARBA" id="ARBA00023163"/>
    </source>
</evidence>
<dbReference type="InterPro" id="IPR018060">
    <property type="entry name" value="HTH_AraC"/>
</dbReference>
<dbReference type="PROSITE" id="PS00041">
    <property type="entry name" value="HTH_ARAC_FAMILY_1"/>
    <property type="match status" value="1"/>
</dbReference>
<dbReference type="Gene3D" id="2.60.120.10">
    <property type="entry name" value="Jelly Rolls"/>
    <property type="match status" value="1"/>
</dbReference>
<keyword evidence="2" id="KW-0238">DNA-binding</keyword>
<dbReference type="Proteomes" id="UP000190890">
    <property type="component" value="Unassembled WGS sequence"/>
</dbReference>
<organism evidence="5 6">
    <name type="scientific">Clostridium puniceum</name>
    <dbReference type="NCBI Taxonomy" id="29367"/>
    <lineage>
        <taxon>Bacteria</taxon>
        <taxon>Bacillati</taxon>
        <taxon>Bacillota</taxon>
        <taxon>Clostridia</taxon>
        <taxon>Eubacteriales</taxon>
        <taxon>Clostridiaceae</taxon>
        <taxon>Clostridium</taxon>
    </lineage>
</organism>
<dbReference type="Pfam" id="PF07883">
    <property type="entry name" value="Cupin_2"/>
    <property type="match status" value="1"/>
</dbReference>
<dbReference type="SUPFAM" id="SSF46689">
    <property type="entry name" value="Homeodomain-like"/>
    <property type="match status" value="2"/>
</dbReference>
<protein>
    <submittedName>
        <fullName evidence="5">Melibiose operon regulatory protein</fullName>
    </submittedName>
</protein>
<dbReference type="PRINTS" id="PR00032">
    <property type="entry name" value="HTHARAC"/>
</dbReference>
<dbReference type="OrthoDB" id="9778008at2"/>
<comment type="caution">
    <text evidence="5">The sequence shown here is derived from an EMBL/GenBank/DDBJ whole genome shotgun (WGS) entry which is preliminary data.</text>
</comment>
<dbReference type="STRING" id="29367.CLPUN_00480"/>
<accession>A0A1S8TXW3</accession>
<dbReference type="PROSITE" id="PS01124">
    <property type="entry name" value="HTH_ARAC_FAMILY_2"/>
    <property type="match status" value="1"/>
</dbReference>
<dbReference type="EMBL" id="LZZM01000003">
    <property type="protein sequence ID" value="OOM82596.1"/>
    <property type="molecule type" value="Genomic_DNA"/>
</dbReference>
<dbReference type="CDD" id="cd02208">
    <property type="entry name" value="cupin_RmlC-like"/>
    <property type="match status" value="1"/>
</dbReference>
<feature type="domain" description="HTH araC/xylS-type" evidence="4">
    <location>
        <begin position="199"/>
        <end position="297"/>
    </location>
</feature>
<dbReference type="PANTHER" id="PTHR43280">
    <property type="entry name" value="ARAC-FAMILY TRANSCRIPTIONAL REGULATOR"/>
    <property type="match status" value="1"/>
</dbReference>
<proteinExistence type="predicted"/>
<reference evidence="5 6" key="1">
    <citation type="submission" date="2016-05" db="EMBL/GenBank/DDBJ databases">
        <title>Microbial solvent formation.</title>
        <authorList>
            <person name="Poehlein A."/>
            <person name="Montoya Solano J.D."/>
            <person name="Flitsch S."/>
            <person name="Krabben P."/>
            <person name="Duerre P."/>
            <person name="Daniel R."/>
        </authorList>
    </citation>
    <scope>NUCLEOTIDE SEQUENCE [LARGE SCALE GENOMIC DNA]</scope>
    <source>
        <strain evidence="5 6">DSM 2619</strain>
    </source>
</reference>
<dbReference type="InterPro" id="IPR014710">
    <property type="entry name" value="RmlC-like_jellyroll"/>
</dbReference>
<dbReference type="InterPro" id="IPR009057">
    <property type="entry name" value="Homeodomain-like_sf"/>
</dbReference>
<dbReference type="PANTHER" id="PTHR43280:SF28">
    <property type="entry name" value="HTH-TYPE TRANSCRIPTIONAL ACTIVATOR RHAS"/>
    <property type="match status" value="1"/>
</dbReference>
<keyword evidence="3" id="KW-0804">Transcription</keyword>
<dbReference type="Pfam" id="PF12833">
    <property type="entry name" value="HTH_18"/>
    <property type="match status" value="1"/>
</dbReference>
<dbReference type="InterPro" id="IPR013096">
    <property type="entry name" value="Cupin_2"/>
</dbReference>
<evidence type="ECO:0000313" key="5">
    <source>
        <dbReference type="EMBL" id="OOM82596.1"/>
    </source>
</evidence>
<gene>
    <name evidence="5" type="primary">melR_1</name>
    <name evidence="5" type="ORF">CLPUN_00480</name>
</gene>
<dbReference type="RefSeq" id="WP_077845385.1">
    <property type="nucleotide sequence ID" value="NZ_LZZM01000003.1"/>
</dbReference>
<dbReference type="SUPFAM" id="SSF51182">
    <property type="entry name" value="RmlC-like cupins"/>
    <property type="match status" value="1"/>
</dbReference>
<dbReference type="InterPro" id="IPR020449">
    <property type="entry name" value="Tscrpt_reg_AraC-type_HTH"/>
</dbReference>
<name>A0A1S8TXW3_9CLOT</name>
<evidence type="ECO:0000259" key="4">
    <source>
        <dbReference type="PROSITE" id="PS01124"/>
    </source>
</evidence>
<dbReference type="SMART" id="SM00342">
    <property type="entry name" value="HTH_ARAC"/>
    <property type="match status" value="1"/>
</dbReference>